<dbReference type="EMBL" id="JBBNAG010000003">
    <property type="protein sequence ID" value="KAK9148294.1"/>
    <property type="molecule type" value="Genomic_DNA"/>
</dbReference>
<comment type="caution">
    <text evidence="2">The sequence shown here is derived from an EMBL/GenBank/DDBJ whole genome shotgun (WGS) entry which is preliminary data.</text>
</comment>
<dbReference type="AlphaFoldDB" id="A0AAP0KB56"/>
<name>A0AAP0KB56_9MAGN</name>
<reference evidence="2 3" key="1">
    <citation type="submission" date="2024-01" db="EMBL/GenBank/DDBJ databases">
        <title>Genome assemblies of Stephania.</title>
        <authorList>
            <person name="Yang L."/>
        </authorList>
    </citation>
    <scope>NUCLEOTIDE SEQUENCE [LARGE SCALE GENOMIC DNA]</scope>
    <source>
        <strain evidence="2">JXDWG</strain>
        <tissue evidence="2">Leaf</tissue>
    </source>
</reference>
<organism evidence="2 3">
    <name type="scientific">Stephania cephalantha</name>
    <dbReference type="NCBI Taxonomy" id="152367"/>
    <lineage>
        <taxon>Eukaryota</taxon>
        <taxon>Viridiplantae</taxon>
        <taxon>Streptophyta</taxon>
        <taxon>Embryophyta</taxon>
        <taxon>Tracheophyta</taxon>
        <taxon>Spermatophyta</taxon>
        <taxon>Magnoliopsida</taxon>
        <taxon>Ranunculales</taxon>
        <taxon>Menispermaceae</taxon>
        <taxon>Menispermoideae</taxon>
        <taxon>Cissampelideae</taxon>
        <taxon>Stephania</taxon>
    </lineage>
</organism>
<dbReference type="Proteomes" id="UP001419268">
    <property type="component" value="Unassembled WGS sequence"/>
</dbReference>
<keyword evidence="3" id="KW-1185">Reference proteome</keyword>
<accession>A0AAP0KB56</accession>
<proteinExistence type="predicted"/>
<sequence>MGGEKGEKWAVYGAHAGLCLKMQGWKKLNENNLNPKRQRVNLFDRALGFTEHQDCKPLSIVTYTSATWEGKARRRERIESEENQAGGPAQLRHYGIQEMALSK</sequence>
<evidence type="ECO:0000313" key="3">
    <source>
        <dbReference type="Proteomes" id="UP001419268"/>
    </source>
</evidence>
<evidence type="ECO:0000313" key="2">
    <source>
        <dbReference type="EMBL" id="KAK9148294.1"/>
    </source>
</evidence>
<protein>
    <submittedName>
        <fullName evidence="2">Uncharacterized protein</fullName>
    </submittedName>
</protein>
<gene>
    <name evidence="2" type="ORF">Scep_007051</name>
</gene>
<feature type="region of interest" description="Disordered" evidence="1">
    <location>
        <begin position="74"/>
        <end position="103"/>
    </location>
</feature>
<evidence type="ECO:0000256" key="1">
    <source>
        <dbReference type="SAM" id="MobiDB-lite"/>
    </source>
</evidence>